<feature type="domain" description="ABC3 transporter permease C-terminal" evidence="8">
    <location>
        <begin position="261"/>
        <end position="382"/>
    </location>
</feature>
<feature type="transmembrane region" description="Helical" evidence="7">
    <location>
        <begin position="765"/>
        <end position="790"/>
    </location>
</feature>
<feature type="transmembrane region" description="Helical" evidence="7">
    <location>
        <begin position="431"/>
        <end position="457"/>
    </location>
</feature>
<feature type="transmembrane region" description="Helical" evidence="7">
    <location>
        <begin position="355"/>
        <end position="374"/>
    </location>
</feature>
<evidence type="ECO:0000256" key="1">
    <source>
        <dbReference type="ARBA" id="ARBA00004651"/>
    </source>
</evidence>
<protein>
    <submittedName>
        <fullName evidence="9">ABC transporter permease</fullName>
    </submittedName>
</protein>
<evidence type="ECO:0000256" key="5">
    <source>
        <dbReference type="ARBA" id="ARBA00023136"/>
    </source>
</evidence>
<feature type="transmembrane region" description="Helical" evidence="7">
    <location>
        <begin position="494"/>
        <end position="513"/>
    </location>
</feature>
<evidence type="ECO:0000256" key="2">
    <source>
        <dbReference type="ARBA" id="ARBA00022475"/>
    </source>
</evidence>
<feature type="transmembrane region" description="Helical" evidence="7">
    <location>
        <begin position="311"/>
        <end position="335"/>
    </location>
</feature>
<keyword evidence="4 7" id="KW-1133">Transmembrane helix</keyword>
<feature type="transmembrane region" description="Helical" evidence="7">
    <location>
        <begin position="716"/>
        <end position="744"/>
    </location>
</feature>
<dbReference type="PANTHER" id="PTHR30572:SF4">
    <property type="entry name" value="ABC TRANSPORTER PERMEASE YTRF"/>
    <property type="match status" value="1"/>
</dbReference>
<dbReference type="GO" id="GO:0005886">
    <property type="term" value="C:plasma membrane"/>
    <property type="evidence" value="ECO:0007669"/>
    <property type="project" value="UniProtKB-SubCell"/>
</dbReference>
<dbReference type="GO" id="GO:0022857">
    <property type="term" value="F:transmembrane transporter activity"/>
    <property type="evidence" value="ECO:0007669"/>
    <property type="project" value="TreeGrafter"/>
</dbReference>
<sequence>MLRLTLAQMRRSLGRLLAAGIAVAIGTAFVAATLLAGGVITRTSYDAVTAGLAHADLVVRGSDAASQVAEIRAVPGVAAADPLVSGSVLVADGARRVVQTIVPNASAPSLSTLDVSPGAVPAADDEIALPASTLERLDVTVGDTVELSWTDWDDDGSSTQRTQDVRVVGVAVDPAGAWTQYGGAALATPSAVAGWSDVDDLGDIGYGVVVATTGDVATVQSAVQAAVQGDATVMSRDDAARAQIDEISSDGNILVGVVLGFAAVALLVAALVIANTFQVLVAQRTRTLALLRCVGAVRGQLRRSVLLEAGILGLGASLIGLLTGAALAQGALVVLGRMDLDAPLPGTVTVTAPVVLWPLLVGVAVTVLASLVPARAATQVSPIAALRPTEAPSAASRAGRVRLAFSLLLAVGGGVALALVAAAALSGKVDVMLALATGVLFGAVSFVGVLVGAVFWVPKVVALVGRLLARANATARLAAANTVRNPRRTAATSTALLIGVTLVAMMSTGAATARSSLGHELTSRYPVDVQVATMTGDTGTDVAATLATVEQVDGVALAVEVPHATVAVSDSATDASVQSWYEAYAVTDDVRAVVRDDAVLEPVADGTIVLPHRAEPGLEQVVVRTVDPTTGETSGDPVTLATAVVERQGTNAYLTPTTFGTLAPGASADTIWVRISDDADAAAVTSDIRDSLADVPVVITSPSADRAQAERIIDTLLAIVVGLLAVAVLIALIGVANTLSLSVIERRRESATLRAIGLSRRSLRRMLAIEGLLIAGVGAVFGAGLGLLYGWAGAAVVFGGMGELRLTVPWADLTLVLGVALVAGLLASVLPGRAAARTSPVAALAVD</sequence>
<dbReference type="OrthoDB" id="9780560at2"/>
<accession>A0A511JB58</accession>
<reference evidence="9 10" key="1">
    <citation type="submission" date="2019-07" db="EMBL/GenBank/DDBJ databases">
        <title>Whole genome shotgun sequence of Cellulomonas composti NBRC 100758.</title>
        <authorList>
            <person name="Hosoyama A."/>
            <person name="Uohara A."/>
            <person name="Ohji S."/>
            <person name="Ichikawa N."/>
        </authorList>
    </citation>
    <scope>NUCLEOTIDE SEQUENCE [LARGE SCALE GENOMIC DNA]</scope>
    <source>
        <strain evidence="9 10">NBRC 100758</strain>
    </source>
</reference>
<evidence type="ECO:0000313" key="9">
    <source>
        <dbReference type="EMBL" id="GEL95204.1"/>
    </source>
</evidence>
<evidence type="ECO:0000256" key="4">
    <source>
        <dbReference type="ARBA" id="ARBA00022989"/>
    </source>
</evidence>
<dbReference type="Pfam" id="PF02687">
    <property type="entry name" value="FtsX"/>
    <property type="match status" value="2"/>
</dbReference>
<dbReference type="Proteomes" id="UP000321720">
    <property type="component" value="Unassembled WGS sequence"/>
</dbReference>
<feature type="domain" description="ABC3 transporter permease C-terminal" evidence="8">
    <location>
        <begin position="723"/>
        <end position="840"/>
    </location>
</feature>
<dbReference type="AlphaFoldDB" id="A0A511JB58"/>
<feature type="transmembrane region" description="Helical" evidence="7">
    <location>
        <begin position="253"/>
        <end position="277"/>
    </location>
</feature>
<dbReference type="InterPro" id="IPR050250">
    <property type="entry name" value="Macrolide_Exporter_MacB"/>
</dbReference>
<evidence type="ECO:0000256" key="6">
    <source>
        <dbReference type="ARBA" id="ARBA00038076"/>
    </source>
</evidence>
<keyword evidence="2" id="KW-1003">Cell membrane</keyword>
<name>A0A511JB58_9CELL</name>
<gene>
    <name evidence="9" type="ORF">CCO02nite_18620</name>
</gene>
<keyword evidence="3 7" id="KW-0812">Transmembrane</keyword>
<dbReference type="EMBL" id="BJWG01000007">
    <property type="protein sequence ID" value="GEL95204.1"/>
    <property type="molecule type" value="Genomic_DNA"/>
</dbReference>
<organism evidence="9 10">
    <name type="scientific">Cellulomonas composti</name>
    <dbReference type="NCBI Taxonomy" id="266130"/>
    <lineage>
        <taxon>Bacteria</taxon>
        <taxon>Bacillati</taxon>
        <taxon>Actinomycetota</taxon>
        <taxon>Actinomycetes</taxon>
        <taxon>Micrococcales</taxon>
        <taxon>Cellulomonadaceae</taxon>
        <taxon>Cellulomonas</taxon>
    </lineage>
</organism>
<dbReference type="PANTHER" id="PTHR30572">
    <property type="entry name" value="MEMBRANE COMPONENT OF TRANSPORTER-RELATED"/>
    <property type="match status" value="1"/>
</dbReference>
<comment type="similarity">
    <text evidence="6">Belongs to the ABC-4 integral membrane protein family.</text>
</comment>
<keyword evidence="10" id="KW-1185">Reference proteome</keyword>
<evidence type="ECO:0000313" key="10">
    <source>
        <dbReference type="Proteomes" id="UP000321720"/>
    </source>
</evidence>
<evidence type="ECO:0000259" key="8">
    <source>
        <dbReference type="Pfam" id="PF02687"/>
    </source>
</evidence>
<evidence type="ECO:0000256" key="7">
    <source>
        <dbReference type="SAM" id="Phobius"/>
    </source>
</evidence>
<evidence type="ECO:0000256" key="3">
    <source>
        <dbReference type="ARBA" id="ARBA00022692"/>
    </source>
</evidence>
<comment type="caution">
    <text evidence="9">The sequence shown here is derived from an EMBL/GenBank/DDBJ whole genome shotgun (WGS) entry which is preliminary data.</text>
</comment>
<comment type="subcellular location">
    <subcellularLocation>
        <location evidence="1">Cell membrane</location>
        <topology evidence="1">Multi-pass membrane protein</topology>
    </subcellularLocation>
</comment>
<proteinExistence type="inferred from homology"/>
<keyword evidence="5 7" id="KW-0472">Membrane</keyword>
<feature type="transmembrane region" description="Helical" evidence="7">
    <location>
        <begin position="810"/>
        <end position="830"/>
    </location>
</feature>
<feature type="transmembrane region" description="Helical" evidence="7">
    <location>
        <begin position="403"/>
        <end position="425"/>
    </location>
</feature>
<dbReference type="InterPro" id="IPR003838">
    <property type="entry name" value="ABC3_permease_C"/>
</dbReference>